<dbReference type="PANTHER" id="PTHR36449:SF1">
    <property type="entry name" value="ACETYLTRANSFERASE"/>
    <property type="match status" value="1"/>
</dbReference>
<name>A0A174PEE4_9FIRM</name>
<evidence type="ECO:0000256" key="1">
    <source>
        <dbReference type="ARBA" id="ARBA00022679"/>
    </source>
</evidence>
<gene>
    <name evidence="3" type="ORF">ERS852523_02037</name>
</gene>
<keyword evidence="1" id="KW-0808">Transferase</keyword>
<dbReference type="AlphaFoldDB" id="A0A174PEE4"/>
<dbReference type="GO" id="GO:0016746">
    <property type="term" value="F:acyltransferase activity"/>
    <property type="evidence" value="ECO:0007669"/>
    <property type="project" value="UniProtKB-KW"/>
</dbReference>
<organism evidence="3 4">
    <name type="scientific">Blautia wexlerae</name>
    <dbReference type="NCBI Taxonomy" id="418240"/>
    <lineage>
        <taxon>Bacteria</taxon>
        <taxon>Bacillati</taxon>
        <taxon>Bacillota</taxon>
        <taxon>Clostridia</taxon>
        <taxon>Lachnospirales</taxon>
        <taxon>Lachnospiraceae</taxon>
        <taxon>Blautia</taxon>
    </lineage>
</organism>
<protein>
    <recommendedName>
        <fullName evidence="5">N-acetyltransferase</fullName>
    </recommendedName>
</protein>
<evidence type="ECO:0000313" key="4">
    <source>
        <dbReference type="Proteomes" id="UP000095712"/>
    </source>
</evidence>
<keyword evidence="2" id="KW-0012">Acyltransferase</keyword>
<dbReference type="EMBL" id="CZAW01000019">
    <property type="protein sequence ID" value="CUP56289.1"/>
    <property type="molecule type" value="Genomic_DNA"/>
</dbReference>
<accession>A0A174PEE4</accession>
<dbReference type="Proteomes" id="UP000095712">
    <property type="component" value="Unassembled WGS sequence"/>
</dbReference>
<sequence length="210" mass="24612">MNLSELIPETHYIQINLSDLLDQLGEDEVKEILSTFSCPINADVEKFLKEKAIEFSKREFSKTHLVFWETENKEEKEFVGYYTIAYKHITIDRKAINYKEARKLREHGIYNEKSSTYTIAAPLIAQLGKNFSNGNNTLISGDDLLNLAMEKILKIRNEVGGRFAYLECEDKPKLIEFYEKNNFKKFGKRPLDRDETDLKGEYLLQYFIMI</sequence>
<reference evidence="3 4" key="1">
    <citation type="submission" date="2015-09" db="EMBL/GenBank/DDBJ databases">
        <authorList>
            <consortium name="Pathogen Informatics"/>
        </authorList>
    </citation>
    <scope>NUCLEOTIDE SEQUENCE [LARGE SCALE GENOMIC DNA]</scope>
    <source>
        <strain evidence="3 4">2789STDY5834911</strain>
    </source>
</reference>
<proteinExistence type="predicted"/>
<dbReference type="PANTHER" id="PTHR36449">
    <property type="entry name" value="ACETYLTRANSFERASE-RELATED"/>
    <property type="match status" value="1"/>
</dbReference>
<dbReference type="OrthoDB" id="9802211at2"/>
<evidence type="ECO:0008006" key="5">
    <source>
        <dbReference type="Google" id="ProtNLM"/>
    </source>
</evidence>
<dbReference type="Gene3D" id="3.40.630.30">
    <property type="match status" value="1"/>
</dbReference>
<evidence type="ECO:0000256" key="2">
    <source>
        <dbReference type="ARBA" id="ARBA00023315"/>
    </source>
</evidence>
<dbReference type="RefSeq" id="WP_055151399.1">
    <property type="nucleotide sequence ID" value="NZ_CZAW01000019.1"/>
</dbReference>
<evidence type="ECO:0000313" key="3">
    <source>
        <dbReference type="EMBL" id="CUP56289.1"/>
    </source>
</evidence>